<keyword evidence="2" id="KW-0802">TPR repeat</keyword>
<sequence>SIDTYLARRASPQIAQIAVLNGQAMGAMNRGQWAAAIDALRAIPGYDGDAEVLRRLAVAALRAGQGDAAIAYADRAMELDPRN</sequence>
<dbReference type="Proteomes" id="UP001365781">
    <property type="component" value="Unassembled WGS sequence"/>
</dbReference>
<evidence type="ECO:0000256" key="1">
    <source>
        <dbReference type="ARBA" id="ARBA00022737"/>
    </source>
</evidence>
<feature type="non-terminal residue" evidence="3">
    <location>
        <position position="1"/>
    </location>
</feature>
<dbReference type="InterPro" id="IPR013105">
    <property type="entry name" value="TPR_2"/>
</dbReference>
<name>A0ABU8GW90_9ACTN</name>
<dbReference type="EMBL" id="JBBAYM010000640">
    <property type="protein sequence ID" value="MEI5617451.1"/>
    <property type="molecule type" value="Genomic_DNA"/>
</dbReference>
<proteinExistence type="predicted"/>
<evidence type="ECO:0000256" key="2">
    <source>
        <dbReference type="ARBA" id="ARBA00022803"/>
    </source>
</evidence>
<dbReference type="SUPFAM" id="SSF48452">
    <property type="entry name" value="TPR-like"/>
    <property type="match status" value="1"/>
</dbReference>
<dbReference type="PROSITE" id="PS50293">
    <property type="entry name" value="TPR_REGION"/>
    <property type="match status" value="1"/>
</dbReference>
<reference evidence="3 4" key="1">
    <citation type="submission" date="2024-03" db="EMBL/GenBank/DDBJ databases">
        <title>First Report of Pectobacterium brasiliscabiei causing potato scab in china.</title>
        <authorList>
            <person name="Handique U."/>
        </authorList>
    </citation>
    <scope>NUCLEOTIDE SEQUENCE [LARGE SCALE GENOMIC DNA]</scope>
    <source>
        <strain evidence="3 4">ZRIMU1503</strain>
    </source>
</reference>
<feature type="non-terminal residue" evidence="3">
    <location>
        <position position="83"/>
    </location>
</feature>
<dbReference type="Gene3D" id="1.25.40.10">
    <property type="entry name" value="Tetratricopeptide repeat domain"/>
    <property type="match status" value="1"/>
</dbReference>
<dbReference type="SMART" id="SM00028">
    <property type="entry name" value="TPR"/>
    <property type="match status" value="1"/>
</dbReference>
<organism evidence="3 4">
    <name type="scientific">Streptomyces brasiliscabiei</name>
    <dbReference type="NCBI Taxonomy" id="2736302"/>
    <lineage>
        <taxon>Bacteria</taxon>
        <taxon>Bacillati</taxon>
        <taxon>Actinomycetota</taxon>
        <taxon>Actinomycetes</taxon>
        <taxon>Kitasatosporales</taxon>
        <taxon>Streptomycetaceae</taxon>
        <taxon>Streptomyces</taxon>
    </lineage>
</organism>
<gene>
    <name evidence="3" type="ORF">WB403_51050</name>
</gene>
<dbReference type="Pfam" id="PF07719">
    <property type="entry name" value="TPR_2"/>
    <property type="match status" value="1"/>
</dbReference>
<keyword evidence="4" id="KW-1185">Reference proteome</keyword>
<keyword evidence="1" id="KW-0677">Repeat</keyword>
<dbReference type="InterPro" id="IPR011990">
    <property type="entry name" value="TPR-like_helical_dom_sf"/>
</dbReference>
<protein>
    <submittedName>
        <fullName evidence="3">Tetratricopeptide repeat protein</fullName>
    </submittedName>
</protein>
<comment type="caution">
    <text evidence="3">The sequence shown here is derived from an EMBL/GenBank/DDBJ whole genome shotgun (WGS) entry which is preliminary data.</text>
</comment>
<evidence type="ECO:0000313" key="4">
    <source>
        <dbReference type="Proteomes" id="UP001365781"/>
    </source>
</evidence>
<accession>A0ABU8GW90</accession>
<dbReference type="InterPro" id="IPR019734">
    <property type="entry name" value="TPR_rpt"/>
</dbReference>
<evidence type="ECO:0000313" key="3">
    <source>
        <dbReference type="EMBL" id="MEI5617451.1"/>
    </source>
</evidence>
<dbReference type="RefSeq" id="WP_336559295.1">
    <property type="nucleotide sequence ID" value="NZ_JBBAYM010000640.1"/>
</dbReference>